<evidence type="ECO:0000313" key="16">
    <source>
        <dbReference type="EMBL" id="TVU44438.1"/>
    </source>
</evidence>
<keyword evidence="5 14" id="KW-0479">Metal-binding</keyword>
<feature type="domain" description="Fe2OG dioxygenase" evidence="15">
    <location>
        <begin position="192"/>
        <end position="302"/>
    </location>
</feature>
<evidence type="ECO:0000256" key="2">
    <source>
        <dbReference type="ARBA" id="ARBA00004496"/>
    </source>
</evidence>
<dbReference type="OrthoDB" id="6614653at2759"/>
<comment type="similarity">
    <text evidence="3">Belongs to the alkB family.</text>
</comment>
<keyword evidence="10" id="KW-0234">DNA repair</keyword>
<evidence type="ECO:0000256" key="12">
    <source>
        <dbReference type="ARBA" id="ARBA00052047"/>
    </source>
</evidence>
<dbReference type="Gene3D" id="2.60.120.590">
    <property type="entry name" value="Alpha-ketoglutarate-dependent dioxygenase AlkB-like"/>
    <property type="match status" value="1"/>
</dbReference>
<dbReference type="Proteomes" id="UP000324897">
    <property type="component" value="Chromosome 5"/>
</dbReference>
<dbReference type="Gramene" id="TVU44438">
    <property type="protein sequence ID" value="TVU44438"/>
    <property type="gene ID" value="EJB05_03880"/>
</dbReference>
<dbReference type="EC" id="1.14.11.51" evidence="13"/>
<reference evidence="16 17" key="1">
    <citation type="journal article" date="2019" name="Sci. Rep.">
        <title>A high-quality genome of Eragrostis curvula grass provides insights into Poaceae evolution and supports new strategies to enhance forage quality.</title>
        <authorList>
            <person name="Carballo J."/>
            <person name="Santos B.A.C.M."/>
            <person name="Zappacosta D."/>
            <person name="Garbus I."/>
            <person name="Selva J.P."/>
            <person name="Gallo C.A."/>
            <person name="Diaz A."/>
            <person name="Albertini E."/>
            <person name="Caccamo M."/>
            <person name="Echenique V."/>
        </authorList>
    </citation>
    <scope>NUCLEOTIDE SEQUENCE [LARGE SCALE GENOMIC DNA]</scope>
    <source>
        <strain evidence="17">cv. Victoria</strain>
        <tissue evidence="16">Leaf</tissue>
    </source>
</reference>
<evidence type="ECO:0000256" key="4">
    <source>
        <dbReference type="ARBA" id="ARBA00022490"/>
    </source>
</evidence>
<dbReference type="SMR" id="A0A5J9W8H6"/>
<evidence type="ECO:0000313" key="17">
    <source>
        <dbReference type="Proteomes" id="UP000324897"/>
    </source>
</evidence>
<sequence length="302" mass="33459">MDASPCNTSRPQLVTPVQLPISLDSGSSPCSAVGSDPGADPPFDICLSVNKCTFKLKRSLIEINREKRRLSKDVPPLQYLRPGMVLLKGFLKPNDQVKIVKLCQQLGIGAGGFYRPGYRDGAKLSLWMMCLGMNWDPDSRSYGPRRPFDDAQPPNIPEEFMKFVHDAINVSHDLLEQGVGAANAVEELPPMSPDICLVNFYGTSGRLGLHQDKDETKDSLYKGLPVVSFSIGETAEFLYGDTRDVDKASKIDLESGDVLIFGGKSRHIFHGVSNVKPKTARDWLTDETSLRPGRLNLTFRRY</sequence>
<dbReference type="InterPro" id="IPR037151">
    <property type="entry name" value="AlkB-like_sf"/>
</dbReference>
<dbReference type="Pfam" id="PF13532">
    <property type="entry name" value="2OG-FeII_Oxy_2"/>
    <property type="match status" value="1"/>
</dbReference>
<dbReference type="InterPro" id="IPR027450">
    <property type="entry name" value="AlkB-like"/>
</dbReference>
<protein>
    <recommendedName>
        <fullName evidence="13">DNA N(6)-methyladenine demethylase</fullName>
        <ecNumber evidence="13">1.14.11.51</ecNumber>
    </recommendedName>
</protein>
<feature type="binding site" evidence="14">
    <location>
        <position position="212"/>
    </location>
    <ligand>
        <name>Fe cation</name>
        <dbReference type="ChEBI" id="CHEBI:24875"/>
        <note>catalytic</note>
    </ligand>
</feature>
<dbReference type="InterPro" id="IPR004574">
    <property type="entry name" value="Alkb"/>
</dbReference>
<evidence type="ECO:0000256" key="7">
    <source>
        <dbReference type="ARBA" id="ARBA00022964"/>
    </source>
</evidence>
<comment type="catalytic activity">
    <reaction evidence="12">
        <text>an N(6)-methyl-2'-deoxyadenosine in DNA + 2-oxoglutarate + O2 = a 2'-deoxyadenosine in DNA + formaldehyde + succinate + CO2</text>
        <dbReference type="Rhea" id="RHEA:49524"/>
        <dbReference type="Rhea" id="RHEA-COMP:12418"/>
        <dbReference type="Rhea" id="RHEA-COMP:12419"/>
        <dbReference type="ChEBI" id="CHEBI:15379"/>
        <dbReference type="ChEBI" id="CHEBI:16526"/>
        <dbReference type="ChEBI" id="CHEBI:16810"/>
        <dbReference type="ChEBI" id="CHEBI:16842"/>
        <dbReference type="ChEBI" id="CHEBI:30031"/>
        <dbReference type="ChEBI" id="CHEBI:90615"/>
        <dbReference type="ChEBI" id="CHEBI:90616"/>
        <dbReference type="EC" id="1.14.11.51"/>
    </reaction>
    <physiologicalReaction direction="left-to-right" evidence="12">
        <dbReference type="Rhea" id="RHEA:49525"/>
    </physiologicalReaction>
</comment>
<dbReference type="FunFam" id="2.60.120.590:FF:000013">
    <property type="entry name" value="2-oxoglutarate-dependent dioxygenase family protein"/>
    <property type="match status" value="1"/>
</dbReference>
<comment type="cofactor">
    <cofactor evidence="14">
        <name>Fe(2+)</name>
        <dbReference type="ChEBI" id="CHEBI:29033"/>
    </cofactor>
    <text evidence="14">Binds 1 Fe(2+) ion per subunit.</text>
</comment>
<keyword evidence="6" id="KW-0227">DNA damage</keyword>
<dbReference type="PANTHER" id="PTHR16557:SF2">
    <property type="entry name" value="NUCLEIC ACID DIOXYGENASE ALKBH1"/>
    <property type="match status" value="1"/>
</dbReference>
<comment type="subcellular location">
    <subcellularLocation>
        <location evidence="2">Cytoplasm</location>
    </subcellularLocation>
    <subcellularLocation>
        <location evidence="1">Nucleus</location>
    </subcellularLocation>
</comment>
<dbReference type="GO" id="GO:0008198">
    <property type="term" value="F:ferrous iron binding"/>
    <property type="evidence" value="ECO:0007669"/>
    <property type="project" value="TreeGrafter"/>
</dbReference>
<comment type="caution">
    <text evidence="16">The sequence shown here is derived from an EMBL/GenBank/DDBJ whole genome shotgun (WGS) entry which is preliminary data.</text>
</comment>
<dbReference type="GO" id="GO:0035516">
    <property type="term" value="F:broad specificity oxidative DNA demethylase activity"/>
    <property type="evidence" value="ECO:0007669"/>
    <property type="project" value="TreeGrafter"/>
</dbReference>
<feature type="binding site" evidence="14">
    <location>
        <position position="210"/>
    </location>
    <ligand>
        <name>Fe cation</name>
        <dbReference type="ChEBI" id="CHEBI:24875"/>
        <note>catalytic</note>
    </ligand>
</feature>
<gene>
    <name evidence="16" type="ORF">EJB05_03880</name>
</gene>
<evidence type="ECO:0000256" key="1">
    <source>
        <dbReference type="ARBA" id="ARBA00004123"/>
    </source>
</evidence>
<dbReference type="GO" id="GO:0005634">
    <property type="term" value="C:nucleus"/>
    <property type="evidence" value="ECO:0007669"/>
    <property type="project" value="UniProtKB-SubCell"/>
</dbReference>
<dbReference type="GO" id="GO:0005737">
    <property type="term" value="C:cytoplasm"/>
    <property type="evidence" value="ECO:0007669"/>
    <property type="project" value="UniProtKB-SubCell"/>
</dbReference>
<feature type="binding site" evidence="14">
    <location>
        <position position="270"/>
    </location>
    <ligand>
        <name>Fe cation</name>
        <dbReference type="ChEBI" id="CHEBI:24875"/>
        <note>catalytic</note>
    </ligand>
</feature>
<dbReference type="InterPro" id="IPR005123">
    <property type="entry name" value="Oxoglu/Fe-dep_dioxygenase_dom"/>
</dbReference>
<name>A0A5J9W8H6_9POAL</name>
<dbReference type="PROSITE" id="PS51471">
    <property type="entry name" value="FE2OG_OXY"/>
    <property type="match status" value="1"/>
</dbReference>
<evidence type="ECO:0000256" key="13">
    <source>
        <dbReference type="ARBA" id="ARBA00066586"/>
    </source>
</evidence>
<keyword evidence="8" id="KW-0560">Oxidoreductase</keyword>
<organism evidence="16 17">
    <name type="scientific">Eragrostis curvula</name>
    <name type="common">weeping love grass</name>
    <dbReference type="NCBI Taxonomy" id="38414"/>
    <lineage>
        <taxon>Eukaryota</taxon>
        <taxon>Viridiplantae</taxon>
        <taxon>Streptophyta</taxon>
        <taxon>Embryophyta</taxon>
        <taxon>Tracheophyta</taxon>
        <taxon>Spermatophyta</taxon>
        <taxon>Magnoliopsida</taxon>
        <taxon>Liliopsida</taxon>
        <taxon>Poales</taxon>
        <taxon>Poaceae</taxon>
        <taxon>PACMAD clade</taxon>
        <taxon>Chloridoideae</taxon>
        <taxon>Eragrostideae</taxon>
        <taxon>Eragrostidinae</taxon>
        <taxon>Eragrostis</taxon>
    </lineage>
</organism>
<evidence type="ECO:0000256" key="3">
    <source>
        <dbReference type="ARBA" id="ARBA00007879"/>
    </source>
</evidence>
<dbReference type="EMBL" id="RWGY01000004">
    <property type="protein sequence ID" value="TVU44438.1"/>
    <property type="molecule type" value="Genomic_DNA"/>
</dbReference>
<evidence type="ECO:0000256" key="10">
    <source>
        <dbReference type="ARBA" id="ARBA00023204"/>
    </source>
</evidence>
<evidence type="ECO:0000259" key="15">
    <source>
        <dbReference type="PROSITE" id="PS51471"/>
    </source>
</evidence>
<dbReference type="GO" id="GO:0035515">
    <property type="term" value="F:oxidative RNA demethylase activity"/>
    <property type="evidence" value="ECO:0007669"/>
    <property type="project" value="TreeGrafter"/>
</dbReference>
<dbReference type="GO" id="GO:0006281">
    <property type="term" value="P:DNA repair"/>
    <property type="evidence" value="ECO:0007669"/>
    <property type="project" value="UniProtKB-KW"/>
</dbReference>
<accession>A0A5J9W8H6</accession>
<dbReference type="AlphaFoldDB" id="A0A5J9W8H6"/>
<keyword evidence="9 14" id="KW-0408">Iron</keyword>
<feature type="non-terminal residue" evidence="16">
    <location>
        <position position="1"/>
    </location>
</feature>
<keyword evidence="7" id="KW-0223">Dioxygenase</keyword>
<dbReference type="SUPFAM" id="SSF51197">
    <property type="entry name" value="Clavaminate synthase-like"/>
    <property type="match status" value="1"/>
</dbReference>
<keyword evidence="17" id="KW-1185">Reference proteome</keyword>
<keyword evidence="11" id="KW-0539">Nucleus</keyword>
<evidence type="ECO:0000256" key="5">
    <source>
        <dbReference type="ARBA" id="ARBA00022723"/>
    </source>
</evidence>
<evidence type="ECO:0000256" key="6">
    <source>
        <dbReference type="ARBA" id="ARBA00022763"/>
    </source>
</evidence>
<proteinExistence type="inferred from homology"/>
<dbReference type="GO" id="GO:0035513">
    <property type="term" value="P:oxidative RNA demethylation"/>
    <property type="evidence" value="ECO:0007669"/>
    <property type="project" value="TreeGrafter"/>
</dbReference>
<dbReference type="GO" id="GO:0141131">
    <property type="term" value="F:DNA N6-methyladenine demethylase activity"/>
    <property type="evidence" value="ECO:0007669"/>
    <property type="project" value="UniProtKB-EC"/>
</dbReference>
<keyword evidence="4" id="KW-0963">Cytoplasm</keyword>
<evidence type="ECO:0000256" key="14">
    <source>
        <dbReference type="PIRSR" id="PIRSR604574-2"/>
    </source>
</evidence>
<evidence type="ECO:0000256" key="11">
    <source>
        <dbReference type="ARBA" id="ARBA00023242"/>
    </source>
</evidence>
<evidence type="ECO:0000256" key="8">
    <source>
        <dbReference type="ARBA" id="ARBA00023002"/>
    </source>
</evidence>
<dbReference type="PANTHER" id="PTHR16557">
    <property type="entry name" value="ALKYLATED DNA REPAIR PROTEIN ALKB-RELATED"/>
    <property type="match status" value="1"/>
</dbReference>
<evidence type="ECO:0000256" key="9">
    <source>
        <dbReference type="ARBA" id="ARBA00023004"/>
    </source>
</evidence>